<reference evidence="3" key="1">
    <citation type="submission" date="2013-05" db="EMBL/GenBank/DDBJ databases">
        <title>The Genome sequence of Mucor circinelloides f. circinelloides 1006PhL.</title>
        <authorList>
            <consortium name="The Broad Institute Genomics Platform"/>
            <person name="Cuomo C."/>
            <person name="Earl A."/>
            <person name="Findley K."/>
            <person name="Lee S.C."/>
            <person name="Walker B."/>
            <person name="Young S."/>
            <person name="Zeng Q."/>
            <person name="Gargeya S."/>
            <person name="Fitzgerald M."/>
            <person name="Haas B."/>
            <person name="Abouelleil A."/>
            <person name="Allen A.W."/>
            <person name="Alvarado L."/>
            <person name="Arachchi H.M."/>
            <person name="Berlin A.M."/>
            <person name="Chapman S.B."/>
            <person name="Gainer-Dewar J."/>
            <person name="Goldberg J."/>
            <person name="Griggs A."/>
            <person name="Gujja S."/>
            <person name="Hansen M."/>
            <person name="Howarth C."/>
            <person name="Imamovic A."/>
            <person name="Ireland A."/>
            <person name="Larimer J."/>
            <person name="McCowan C."/>
            <person name="Murphy C."/>
            <person name="Pearson M."/>
            <person name="Poon T.W."/>
            <person name="Priest M."/>
            <person name="Roberts A."/>
            <person name="Saif S."/>
            <person name="Shea T."/>
            <person name="Sisk P."/>
            <person name="Sykes S."/>
            <person name="Wortman J."/>
            <person name="Nusbaum C."/>
            <person name="Birren B."/>
        </authorList>
    </citation>
    <scope>NUCLEOTIDE SEQUENCE [LARGE SCALE GENOMIC DNA]</scope>
    <source>
        <strain evidence="3">1006PhL</strain>
    </source>
</reference>
<dbReference type="PANTHER" id="PTHR14710">
    <property type="entry name" value="GEM-ASSOCIATED PROTEIN 6"/>
    <property type="match status" value="1"/>
</dbReference>
<dbReference type="InterPro" id="IPR047574">
    <property type="entry name" value="AD"/>
</dbReference>
<protein>
    <recommendedName>
        <fullName evidence="1">AD domain-containing protein</fullName>
    </recommendedName>
</protein>
<dbReference type="PANTHER" id="PTHR14710:SF2">
    <property type="entry name" value="GEM-ASSOCIATED PROTEIN 6"/>
    <property type="match status" value="1"/>
</dbReference>
<dbReference type="GO" id="GO:0005634">
    <property type="term" value="C:nucleus"/>
    <property type="evidence" value="ECO:0007669"/>
    <property type="project" value="InterPro"/>
</dbReference>
<dbReference type="Proteomes" id="UP000014254">
    <property type="component" value="Unassembled WGS sequence"/>
</dbReference>
<keyword evidence="3" id="KW-1185">Reference proteome</keyword>
<dbReference type="eggNOG" id="ENOG502T6KD">
    <property type="taxonomic scope" value="Eukaryota"/>
</dbReference>
<dbReference type="AlphaFoldDB" id="S2J3M0"/>
<proteinExistence type="predicted"/>
<gene>
    <name evidence="2" type="ORF">HMPREF1544_09021</name>
</gene>
<dbReference type="GO" id="GO:0000387">
    <property type="term" value="P:spliceosomal snRNP assembly"/>
    <property type="evidence" value="ECO:0007669"/>
    <property type="project" value="TreeGrafter"/>
</dbReference>
<accession>S2J3M0</accession>
<evidence type="ECO:0000313" key="3">
    <source>
        <dbReference type="Proteomes" id="UP000014254"/>
    </source>
</evidence>
<dbReference type="VEuPathDB" id="FungiDB:HMPREF1544_09021"/>
<evidence type="ECO:0000259" key="1">
    <source>
        <dbReference type="PROSITE" id="PS52001"/>
    </source>
</evidence>
<dbReference type="InParanoid" id="S2J3M0"/>
<sequence>MADFIYSKTSEQLLELLGHYTTVTLKNQKSITGYLYTIDPTSKHVVMYDNKDQRVSVVMNSSIQDLNIDSEDHIDLHIIDAALKYQNENRFTNEWLEKRRQDLIQHLEKHRIPIQYQLNEPVIHVLGCARVESPYAATSVVCDNALIRKRVRDIVLDFFNSSSNNGSSNGNSQ</sequence>
<dbReference type="GO" id="GO:0032797">
    <property type="term" value="C:SMN complex"/>
    <property type="evidence" value="ECO:0007669"/>
    <property type="project" value="TreeGrafter"/>
</dbReference>
<dbReference type="PROSITE" id="PS52001">
    <property type="entry name" value="AD"/>
    <property type="match status" value="1"/>
</dbReference>
<dbReference type="Pfam" id="PF20417">
    <property type="entry name" value="Gemin6_C"/>
    <property type="match status" value="1"/>
</dbReference>
<dbReference type="Pfam" id="PF06372">
    <property type="entry name" value="Gemin6"/>
    <property type="match status" value="1"/>
</dbReference>
<evidence type="ECO:0000313" key="2">
    <source>
        <dbReference type="EMBL" id="EPB84229.1"/>
    </source>
</evidence>
<dbReference type="OrthoDB" id="77463at2759"/>
<dbReference type="OMA" id="CDNALIR"/>
<dbReference type="InterPro" id="IPR046857">
    <property type="entry name" value="Gemin6_Sm-like_dom"/>
</dbReference>
<dbReference type="InterPro" id="IPR046856">
    <property type="entry name" value="Gemin6_C"/>
</dbReference>
<dbReference type="GO" id="GO:0000245">
    <property type="term" value="P:spliceosomal complex assembly"/>
    <property type="evidence" value="ECO:0007669"/>
    <property type="project" value="InterPro"/>
</dbReference>
<dbReference type="Gene3D" id="2.30.30.100">
    <property type="match status" value="1"/>
</dbReference>
<name>S2J3M0_MUCC1</name>
<dbReference type="EMBL" id="KE124045">
    <property type="protein sequence ID" value="EPB84229.1"/>
    <property type="molecule type" value="Genomic_DNA"/>
</dbReference>
<dbReference type="InterPro" id="IPR009422">
    <property type="entry name" value="Gemin6"/>
</dbReference>
<organism evidence="2 3">
    <name type="scientific">Mucor circinelloides f. circinelloides (strain 1006PhL)</name>
    <name type="common">Mucormycosis agent</name>
    <name type="synonym">Calyptromyces circinelloides</name>
    <dbReference type="NCBI Taxonomy" id="1220926"/>
    <lineage>
        <taxon>Eukaryota</taxon>
        <taxon>Fungi</taxon>
        <taxon>Fungi incertae sedis</taxon>
        <taxon>Mucoromycota</taxon>
        <taxon>Mucoromycotina</taxon>
        <taxon>Mucoromycetes</taxon>
        <taxon>Mucorales</taxon>
        <taxon>Mucorineae</taxon>
        <taxon>Mucoraceae</taxon>
        <taxon>Mucor</taxon>
    </lineage>
</organism>
<feature type="domain" description="AD" evidence="1">
    <location>
        <begin position="72"/>
        <end position="163"/>
    </location>
</feature>